<sequence length="470" mass="52271">MARRLSEMAEQAVLEGGKSARKNIEQAGFSDELKKQLEERVAATAFKNEYPAAHSILDMPESAGEGTRATALGEAWTGTESMHDSALRMLDDSARKPIRTPYKIPSPVQTNPVDMRIKPKPKLSPGHRLAHAKDQIGTYSLSQSPGVSEQERQAMRKEMQERFTPGARPMPMSIQGLASLANEQIEDAIKRGQFRSIKRGRGVNTQTDHNANSAYIDTTEYFMNKMIQKQELVPPWIEKQQELAKDVDRFRQRIRVEWRRHAARLIASKGGTLDAQMRRADAYAAAEARLAERAAIAKSFRDDDDTKTPSSSSSSSPSTTETKQDTPQSETASPPTTEEKDAQLPHVEPLRDPHYLAIERPYHELTIKTLNDATRTYNLQAPPVSRKPYLNLDRELSACYAEVAPSLAGEIKRRALEKARGPVSSGPRAAGILESLGTTQTAQVYDEDASKGYGVKDLLRDWFSGKKGRS</sequence>
<reference evidence="4" key="1">
    <citation type="submission" date="2017-12" db="EMBL/GenBank/DDBJ databases">
        <authorList>
            <consortium name="DOE Joint Genome Institute"/>
            <person name="Mondo S.J."/>
            <person name="Kjaerbolling I."/>
            <person name="Vesth T.C."/>
            <person name="Frisvad J.C."/>
            <person name="Nybo J.L."/>
            <person name="Theobald S."/>
            <person name="Kuo A."/>
            <person name="Bowyer P."/>
            <person name="Matsuda Y."/>
            <person name="Lyhne E.K."/>
            <person name="Kogle M.E."/>
            <person name="Clum A."/>
            <person name="Lipzen A."/>
            <person name="Salamov A."/>
            <person name="Ngan C.Y."/>
            <person name="Daum C."/>
            <person name="Chiniquy J."/>
            <person name="Barry K."/>
            <person name="LaButti K."/>
            <person name="Haridas S."/>
            <person name="Simmons B.A."/>
            <person name="Magnuson J.K."/>
            <person name="Mortensen U.H."/>
            <person name="Larsen T.O."/>
            <person name="Grigoriev I.V."/>
            <person name="Baker S.E."/>
            <person name="Andersen M.R."/>
            <person name="Nordberg H.P."/>
            <person name="Cantor M.N."/>
            <person name="Hua S.X."/>
        </authorList>
    </citation>
    <scope>NUCLEOTIDE SEQUENCE [LARGE SCALE GENOMIC DNA]</scope>
    <source>
        <strain evidence="4">IBT 19404</strain>
    </source>
</reference>
<feature type="region of interest" description="Disordered" evidence="1">
    <location>
        <begin position="97"/>
        <end position="127"/>
    </location>
</feature>
<gene>
    <name evidence="3" type="ORF">BDW42DRAFT_183627</name>
</gene>
<feature type="compositionally biased region" description="Low complexity" evidence="1">
    <location>
        <begin position="308"/>
        <end position="320"/>
    </location>
</feature>
<accession>A0A2J5I421</accession>
<feature type="compositionally biased region" description="Polar residues" evidence="1">
    <location>
        <begin position="325"/>
        <end position="336"/>
    </location>
</feature>
<feature type="compositionally biased region" description="Basic and acidic residues" evidence="1">
    <location>
        <begin position="337"/>
        <end position="349"/>
    </location>
</feature>
<dbReference type="InterPro" id="IPR018961">
    <property type="entry name" value="DnaJ_homolog_subfam-C_membr-28"/>
</dbReference>
<evidence type="ECO:0000259" key="2">
    <source>
        <dbReference type="Pfam" id="PF09350"/>
    </source>
</evidence>
<feature type="region of interest" description="Disordered" evidence="1">
    <location>
        <begin position="299"/>
        <end position="349"/>
    </location>
</feature>
<organism evidence="3 4">
    <name type="scientific">Aspergillus taichungensis</name>
    <dbReference type="NCBI Taxonomy" id="482145"/>
    <lineage>
        <taxon>Eukaryota</taxon>
        <taxon>Fungi</taxon>
        <taxon>Dikarya</taxon>
        <taxon>Ascomycota</taxon>
        <taxon>Pezizomycotina</taxon>
        <taxon>Eurotiomycetes</taxon>
        <taxon>Eurotiomycetidae</taxon>
        <taxon>Eurotiales</taxon>
        <taxon>Aspergillaceae</taxon>
        <taxon>Aspergillus</taxon>
        <taxon>Aspergillus subgen. Circumdati</taxon>
    </lineage>
</organism>
<evidence type="ECO:0000313" key="4">
    <source>
        <dbReference type="Proteomes" id="UP000235023"/>
    </source>
</evidence>
<dbReference type="OrthoDB" id="1922282at2759"/>
<evidence type="ECO:0000313" key="3">
    <source>
        <dbReference type="EMBL" id="PLN84504.1"/>
    </source>
</evidence>
<evidence type="ECO:0000256" key="1">
    <source>
        <dbReference type="SAM" id="MobiDB-lite"/>
    </source>
</evidence>
<feature type="region of interest" description="Disordered" evidence="1">
    <location>
        <begin position="1"/>
        <end position="21"/>
    </location>
</feature>
<dbReference type="AlphaFoldDB" id="A0A2J5I421"/>
<keyword evidence="4" id="KW-1185">Reference proteome</keyword>
<dbReference type="Proteomes" id="UP000235023">
    <property type="component" value="Unassembled WGS sequence"/>
</dbReference>
<proteinExistence type="predicted"/>
<feature type="domain" description="DnaJ homologue subfamily C member 28 conserved" evidence="2">
    <location>
        <begin position="180"/>
        <end position="251"/>
    </location>
</feature>
<dbReference type="PANTHER" id="PTHR39394:SF1">
    <property type="entry name" value="DNAJ HOMOLOGUE SUBFAMILY C MEMBER 28 CONSERVED DOMAIN-CONTAINING PROTEIN"/>
    <property type="match status" value="1"/>
</dbReference>
<protein>
    <recommendedName>
        <fullName evidence="2">DnaJ homologue subfamily C member 28 conserved domain-containing protein</fullName>
    </recommendedName>
</protein>
<dbReference type="EMBL" id="KZ559511">
    <property type="protein sequence ID" value="PLN84504.1"/>
    <property type="molecule type" value="Genomic_DNA"/>
</dbReference>
<dbReference type="Pfam" id="PF09350">
    <property type="entry name" value="DJC28_CD"/>
    <property type="match status" value="1"/>
</dbReference>
<dbReference type="PANTHER" id="PTHR39394">
    <property type="entry name" value="YALI0E31793P"/>
    <property type="match status" value="1"/>
</dbReference>
<name>A0A2J5I421_9EURO</name>